<dbReference type="AlphaFoldDB" id="A0A6J5JGY1"/>
<gene>
    <name evidence="1" type="ORF">BLA3211_06054</name>
</gene>
<protein>
    <submittedName>
        <fullName evidence="1">Uncharacterized protein</fullName>
    </submittedName>
</protein>
<dbReference type="Proteomes" id="UP000494301">
    <property type="component" value="Unassembled WGS sequence"/>
</dbReference>
<organism evidence="1 2">
    <name type="scientific">Burkholderia aenigmatica</name>
    <dbReference type="NCBI Taxonomy" id="2015348"/>
    <lineage>
        <taxon>Bacteria</taxon>
        <taxon>Pseudomonadati</taxon>
        <taxon>Pseudomonadota</taxon>
        <taxon>Betaproteobacteria</taxon>
        <taxon>Burkholderiales</taxon>
        <taxon>Burkholderiaceae</taxon>
        <taxon>Burkholderia</taxon>
        <taxon>Burkholderia cepacia complex</taxon>
    </lineage>
</organism>
<evidence type="ECO:0000313" key="1">
    <source>
        <dbReference type="EMBL" id="CAB3970670.1"/>
    </source>
</evidence>
<dbReference type="EMBL" id="CABWIL020000025">
    <property type="protein sequence ID" value="CAB3970670.1"/>
    <property type="molecule type" value="Genomic_DNA"/>
</dbReference>
<sequence length="70" mass="8360">MGREREEWDGIRRDWEGAKPLIYKGFGGFGYPFNALRRRLFYPLNYGESHVRVTRIKNANRTAVWTARRV</sequence>
<accession>A0A6J5JGY1</accession>
<name>A0A6J5JGY1_9BURK</name>
<reference evidence="1 2" key="1">
    <citation type="submission" date="2020-04" db="EMBL/GenBank/DDBJ databases">
        <authorList>
            <person name="Depoorter E."/>
        </authorList>
    </citation>
    <scope>NUCLEOTIDE SEQUENCE [LARGE SCALE GENOMIC DNA]</scope>
    <source>
        <strain evidence="1 2">BCC0217</strain>
    </source>
</reference>
<evidence type="ECO:0000313" key="2">
    <source>
        <dbReference type="Proteomes" id="UP000494301"/>
    </source>
</evidence>
<proteinExistence type="predicted"/>